<keyword evidence="4" id="KW-1185">Reference proteome</keyword>
<dbReference type="AlphaFoldDB" id="A0A4S4N2B3"/>
<sequence>MPTNEDATTTAYPYAWFPESDLPLKDFLAKYKPSMVQDDGTKPWIWAHKTFELKSDFSLEAIAEAQAYLEKVTEKVEAIKNDESIPVRANKKKGTKSKKEVREEVQNEATEKLKDISVRHGYVSGKWLIFAPAERVDAVWSEIATSIVDGPLSTTCVSHAKVATSPKTETPNYQHVLCLYMPNVYDKAAVLEVMKVLLGKHGLSLSGVKSDLYTSVSLDSKHASGIQSTVWRNTALMKNAEMMGLRDKFFADLSASKTAALEVVVKAADDTESSAPKASSTKAKLKLKKKAVNDDPFASDDDDDAAEEKVPEPKGKTEKKPAPKPKASTSKRAKSESDDDEDEDPRPKKKRNGKK</sequence>
<organism evidence="3 4">
    <name type="scientific">Antrodiella citrinella</name>
    <dbReference type="NCBI Taxonomy" id="2447956"/>
    <lineage>
        <taxon>Eukaryota</taxon>
        <taxon>Fungi</taxon>
        <taxon>Dikarya</taxon>
        <taxon>Basidiomycota</taxon>
        <taxon>Agaricomycotina</taxon>
        <taxon>Agaricomycetes</taxon>
        <taxon>Polyporales</taxon>
        <taxon>Steccherinaceae</taxon>
        <taxon>Antrodiella</taxon>
    </lineage>
</organism>
<dbReference type="OrthoDB" id="10067381at2759"/>
<dbReference type="PANTHER" id="PTHR31977:SF1">
    <property type="entry name" value="UPF0696 PROTEIN C11ORF68"/>
    <property type="match status" value="1"/>
</dbReference>
<dbReference type="Gene3D" id="3.30.760.10">
    <property type="entry name" value="RNA Cap, Translation Initiation Factor Eif4e"/>
    <property type="match status" value="1"/>
</dbReference>
<dbReference type="InterPro" id="IPR015034">
    <property type="entry name" value="Bles03"/>
</dbReference>
<comment type="similarity">
    <text evidence="1">Belongs to the UPF0696 family.</text>
</comment>
<dbReference type="InterPro" id="IPR023398">
    <property type="entry name" value="TIF_eIF4e-like"/>
</dbReference>
<evidence type="ECO:0000313" key="3">
    <source>
        <dbReference type="EMBL" id="THH33072.1"/>
    </source>
</evidence>
<dbReference type="PANTHER" id="PTHR31977">
    <property type="entry name" value="UPF0696 PROTEIN C11ORF68"/>
    <property type="match status" value="1"/>
</dbReference>
<gene>
    <name evidence="3" type="ORF">EUX98_g1154</name>
</gene>
<feature type="compositionally biased region" description="Acidic residues" evidence="2">
    <location>
        <begin position="297"/>
        <end position="306"/>
    </location>
</feature>
<dbReference type="Pfam" id="PF08939">
    <property type="entry name" value="Bles03"/>
    <property type="match status" value="1"/>
</dbReference>
<reference evidence="3 4" key="1">
    <citation type="submission" date="2019-02" db="EMBL/GenBank/DDBJ databases">
        <title>Genome sequencing of the rare red list fungi Antrodiella citrinella (Flaviporus citrinellus).</title>
        <authorList>
            <person name="Buettner E."/>
            <person name="Kellner H."/>
        </authorList>
    </citation>
    <scope>NUCLEOTIDE SEQUENCE [LARGE SCALE GENOMIC DNA]</scope>
    <source>
        <strain evidence="3 4">DSM 108506</strain>
    </source>
</reference>
<feature type="region of interest" description="Disordered" evidence="2">
    <location>
        <begin position="267"/>
        <end position="355"/>
    </location>
</feature>
<dbReference type="SUPFAM" id="SSF55418">
    <property type="entry name" value="eIF4e-like"/>
    <property type="match status" value="1"/>
</dbReference>
<evidence type="ECO:0000313" key="4">
    <source>
        <dbReference type="Proteomes" id="UP000308730"/>
    </source>
</evidence>
<dbReference type="EMBL" id="SGPM01000011">
    <property type="protein sequence ID" value="THH33072.1"/>
    <property type="molecule type" value="Genomic_DNA"/>
</dbReference>
<dbReference type="Proteomes" id="UP000308730">
    <property type="component" value="Unassembled WGS sequence"/>
</dbReference>
<comment type="caution">
    <text evidence="3">The sequence shown here is derived from an EMBL/GenBank/DDBJ whole genome shotgun (WGS) entry which is preliminary data.</text>
</comment>
<feature type="compositionally biased region" description="Low complexity" evidence="2">
    <location>
        <begin position="273"/>
        <end position="282"/>
    </location>
</feature>
<evidence type="ECO:0000256" key="1">
    <source>
        <dbReference type="ARBA" id="ARBA00010568"/>
    </source>
</evidence>
<name>A0A4S4N2B3_9APHY</name>
<protein>
    <submittedName>
        <fullName evidence="3">Uncharacterized protein</fullName>
    </submittedName>
</protein>
<feature type="compositionally biased region" description="Basic and acidic residues" evidence="2">
    <location>
        <begin position="307"/>
        <end position="321"/>
    </location>
</feature>
<proteinExistence type="inferred from homology"/>
<evidence type="ECO:0000256" key="2">
    <source>
        <dbReference type="SAM" id="MobiDB-lite"/>
    </source>
</evidence>
<accession>A0A4S4N2B3</accession>